<dbReference type="Proteomes" id="UP000274822">
    <property type="component" value="Unassembled WGS sequence"/>
</dbReference>
<proteinExistence type="predicted"/>
<organism evidence="1 2">
    <name type="scientific">Jimgerdemannia flammicorona</name>
    <dbReference type="NCBI Taxonomy" id="994334"/>
    <lineage>
        <taxon>Eukaryota</taxon>
        <taxon>Fungi</taxon>
        <taxon>Fungi incertae sedis</taxon>
        <taxon>Mucoromycota</taxon>
        <taxon>Mucoromycotina</taxon>
        <taxon>Endogonomycetes</taxon>
        <taxon>Endogonales</taxon>
        <taxon>Endogonaceae</taxon>
        <taxon>Jimgerdemannia</taxon>
    </lineage>
</organism>
<sequence length="64" mass="7539">DMYKGRNDAIGSLQICHHPFDEIFGVDEVGPANRKSKYIRKPWWTPKTQLERRAWDKAGEVFFT</sequence>
<comment type="caution">
    <text evidence="1">The sequence shown here is derived from an EMBL/GenBank/DDBJ whole genome shotgun (WGS) entry which is preliminary data.</text>
</comment>
<evidence type="ECO:0000313" key="1">
    <source>
        <dbReference type="EMBL" id="RUS35258.1"/>
    </source>
</evidence>
<reference evidence="1 2" key="1">
    <citation type="journal article" date="2018" name="New Phytol.">
        <title>Phylogenomics of Endogonaceae and evolution of mycorrhizas within Mucoromycota.</title>
        <authorList>
            <person name="Chang Y."/>
            <person name="Desiro A."/>
            <person name="Na H."/>
            <person name="Sandor L."/>
            <person name="Lipzen A."/>
            <person name="Clum A."/>
            <person name="Barry K."/>
            <person name="Grigoriev I.V."/>
            <person name="Martin F.M."/>
            <person name="Stajich J.E."/>
            <person name="Smith M.E."/>
            <person name="Bonito G."/>
            <person name="Spatafora J.W."/>
        </authorList>
    </citation>
    <scope>NUCLEOTIDE SEQUENCE [LARGE SCALE GENOMIC DNA]</scope>
    <source>
        <strain evidence="1 2">AD002</strain>
    </source>
</reference>
<protein>
    <submittedName>
        <fullName evidence="1">Uncharacterized protein</fullName>
    </submittedName>
</protein>
<dbReference type="AlphaFoldDB" id="A0A433QZQ4"/>
<accession>A0A433QZQ4</accession>
<dbReference type="EMBL" id="RBNJ01000158">
    <property type="protein sequence ID" value="RUS35258.1"/>
    <property type="molecule type" value="Genomic_DNA"/>
</dbReference>
<evidence type="ECO:0000313" key="2">
    <source>
        <dbReference type="Proteomes" id="UP000274822"/>
    </source>
</evidence>
<name>A0A433QZQ4_9FUNG</name>
<gene>
    <name evidence="1" type="ORF">BC938DRAFT_473481</name>
</gene>
<keyword evidence="2" id="KW-1185">Reference proteome</keyword>
<feature type="non-terminal residue" evidence="1">
    <location>
        <position position="1"/>
    </location>
</feature>